<dbReference type="InterPro" id="IPR036844">
    <property type="entry name" value="Hint_dom_sf"/>
</dbReference>
<keyword evidence="2" id="KW-0732">Signal</keyword>
<dbReference type="RefSeq" id="WP_212996325.1">
    <property type="nucleotide sequence ID" value="NZ_BAAATW010000001.1"/>
</dbReference>
<dbReference type="InterPro" id="IPR005506">
    <property type="entry name" value="DUF312_ALF"/>
</dbReference>
<keyword evidence="4" id="KW-1185">Reference proteome</keyword>
<dbReference type="SUPFAM" id="SSF51294">
    <property type="entry name" value="Hedgehog/intein (Hint) domain"/>
    <property type="match status" value="1"/>
</dbReference>
<evidence type="ECO:0000313" key="4">
    <source>
        <dbReference type="Proteomes" id="UP000680865"/>
    </source>
</evidence>
<sequence length="1449" mass="150363">MHSKQVRATLAALTAVALLPGLLRAAPASADDTTPAVLADRSLVVQAWQSGGLQLRAEAEIALTGTDDQVRDFLGSGLSQAQTLDQRDAVEAAIGDGGPAVRAAAQQALTAADGGDTTALATFLNTGRDASENIDLRLRVDQVKASGGAQVQEAAQVALDSEDPVVLQEFLDSGWQTQWQTDLRLQVNQVQATGGTEVKAAAQKALDNGSAEALDQFLTYGWDVASAHDDETASLVSLLEQAEQAETTVERETKNTQDQAKRASDGANAARRSAQEAAAATASAKSNAAKAAAHAKRAAAAARKAAASAQVAIDAAGAADRAAQVATAAAQRVSRAAAQAASAASKAYTAAAAAAYDRTKTGEARKAAEAAAAIARTADALADKAGKAGEALANAKLALDYATDAAKQSTAAADANDDAQEYAQDAGADAAEARAAAKLARANAERATRAAAAAQKYLQVAITNAFAARDAAKAAAADARAAAAAAQDAADHAVDAAQAATNATNYAKAAEAAATKVVQLGNDALAVYTAARAADTERLAVATDAALESARDASTTYEALATQADWDVEQAAKRDAETQRLIAEAQSPLTDPALAVVDARKVALALGSSDAEATRAAALEALQADDTGALAFVRTGLAAAAVQDNRVAVADLAGSTDNAALATAALTALAGTDAQVAEFLRTQNYSGRFTQDRLKVNQILSAARTASRTVTVQRAQTALDTGTLQALRDFLDKGQYTASAIDDRVQVNQLIANVDTGAEVKAAAQVALESPAINLPEFLRTGQYTAAERDYDTAVHLSVVGGLLEKINEVGTIAVQHAQEAQSAAAKARGDATKASEYATQAIASAAKAADYATSASAWASKAATSASQAAKSAATAKGAAVAANQSARTATRAATWATSLHEYAVKVAAEAKKWADQAKKSAADAGADAKAAQAAGDAARKEYLGQRNAEISNCVQQYTKASTTNFEQFWLGTTGGTARACVANLIADPQEMAQRAYQNEAYCDTFYPQGMQSQFYQNCLHTVLNPEFRWMTMQDFATLGIQGITAVMLPGVVALGAICVITIVCGMAVGEILGVADTGLNLYKFIKGDQTLADTLLNFGENILQTILFKGLVKLTSVTFRNLKVLYDAGKSAEIAQKRLDAADLNRINLDVVLACSLVSGAVPNSFSAGTRVLLDGGASKPIAQIGLGDRVRATDPVARAGTSAPVVGLIESDDTELADLTVREKSGPVAVVHTTGHHPFWDAAAGQWVEAGDLAPGTALSTSDGDGAQVDTVRTFTGSETMYNLTVADLHTYYVQAGDEWVLVHNAPKCGRAPAGHVYKGGLYKNLKDPLTGNNVTGTEINHMPAKQALMEAFGLTESQAESNGLAIQMDEADHVKTESWGSSHAGKQHRAEQIYWIKRGYFAKAMRMDLENIKMLFPNGKYDAAVDEMMDHYDEFIDYLKAIGKL</sequence>
<dbReference type="InterPro" id="IPR030934">
    <property type="entry name" value="Intein_C"/>
</dbReference>
<feature type="region of interest" description="Disordered" evidence="1">
    <location>
        <begin position="244"/>
        <end position="281"/>
    </location>
</feature>
<feature type="compositionally biased region" description="Basic and acidic residues" evidence="1">
    <location>
        <begin position="248"/>
        <end position="264"/>
    </location>
</feature>
<protein>
    <recommendedName>
        <fullName evidence="5">Intein C-terminal splicing domain-containing protein</fullName>
    </recommendedName>
</protein>
<feature type="signal peptide" evidence="2">
    <location>
        <begin position="1"/>
        <end position="30"/>
    </location>
</feature>
<name>A0A919SCH5_9ACTN</name>
<evidence type="ECO:0000313" key="3">
    <source>
        <dbReference type="EMBL" id="GIM69122.1"/>
    </source>
</evidence>
<gene>
    <name evidence="3" type="ORF">Aco04nite_13820</name>
</gene>
<dbReference type="Pfam" id="PF07591">
    <property type="entry name" value="PT-HINT"/>
    <property type="match status" value="1"/>
</dbReference>
<evidence type="ECO:0000256" key="1">
    <source>
        <dbReference type="SAM" id="MobiDB-lite"/>
    </source>
</evidence>
<proteinExistence type="predicted"/>
<feature type="chain" id="PRO_5037295209" description="Intein C-terminal splicing domain-containing protein" evidence="2">
    <location>
        <begin position="31"/>
        <end position="1449"/>
    </location>
</feature>
<reference evidence="3" key="1">
    <citation type="submission" date="2021-03" db="EMBL/GenBank/DDBJ databases">
        <title>Whole genome shotgun sequence of Actinoplanes consettensis NBRC 14913.</title>
        <authorList>
            <person name="Komaki H."/>
            <person name="Tamura T."/>
        </authorList>
    </citation>
    <scope>NUCLEOTIDE SEQUENCE</scope>
    <source>
        <strain evidence="3">NBRC 14913</strain>
    </source>
</reference>
<dbReference type="Pfam" id="PF03752">
    <property type="entry name" value="ALF"/>
    <property type="match status" value="7"/>
</dbReference>
<dbReference type="PROSITE" id="PS50818">
    <property type="entry name" value="INTEIN_C_TER"/>
    <property type="match status" value="1"/>
</dbReference>
<dbReference type="CDD" id="cd00081">
    <property type="entry name" value="Hint"/>
    <property type="match status" value="1"/>
</dbReference>
<accession>A0A919SCH5</accession>
<dbReference type="Gene3D" id="2.170.16.10">
    <property type="entry name" value="Hedgehog/Intein (Hint) domain"/>
    <property type="match status" value="1"/>
</dbReference>
<comment type="caution">
    <text evidence="3">The sequence shown here is derived from an EMBL/GenBank/DDBJ whole genome shotgun (WGS) entry which is preliminary data.</text>
</comment>
<organism evidence="3 4">
    <name type="scientific">Winogradskya consettensis</name>
    <dbReference type="NCBI Taxonomy" id="113560"/>
    <lineage>
        <taxon>Bacteria</taxon>
        <taxon>Bacillati</taxon>
        <taxon>Actinomycetota</taxon>
        <taxon>Actinomycetes</taxon>
        <taxon>Micromonosporales</taxon>
        <taxon>Micromonosporaceae</taxon>
        <taxon>Winogradskya</taxon>
    </lineage>
</organism>
<feature type="compositionally biased region" description="Low complexity" evidence="1">
    <location>
        <begin position="267"/>
        <end position="281"/>
    </location>
</feature>
<dbReference type="EMBL" id="BOQP01000006">
    <property type="protein sequence ID" value="GIM69122.1"/>
    <property type="molecule type" value="Genomic_DNA"/>
</dbReference>
<evidence type="ECO:0000256" key="2">
    <source>
        <dbReference type="SAM" id="SignalP"/>
    </source>
</evidence>
<dbReference type="Proteomes" id="UP000680865">
    <property type="component" value="Unassembled WGS sequence"/>
</dbReference>
<evidence type="ECO:0008006" key="5">
    <source>
        <dbReference type="Google" id="ProtNLM"/>
    </source>
</evidence>